<dbReference type="EMBL" id="FNIA01000002">
    <property type="protein sequence ID" value="SDM43834.1"/>
    <property type="molecule type" value="Genomic_DNA"/>
</dbReference>
<keyword evidence="2" id="KW-1185">Reference proteome</keyword>
<sequence length="125" mass="13640">MSTTNRPRSQTGPTCLDLSRAEAWVVHHVALSALTDDGESSHAPQPWWALETAQKLEAGVRSFTQFEGWRLRVELLAYAADLSTPDGDAAVARTVGDRLERSFAPAPPAIENDMAVDQALRPDLD</sequence>
<name>A0A1G9T838_9EURY</name>
<dbReference type="InterPro" id="IPR057175">
    <property type="entry name" value="DUF7853"/>
</dbReference>
<dbReference type="Proteomes" id="UP000199370">
    <property type="component" value="Unassembled WGS sequence"/>
</dbReference>
<proteinExistence type="predicted"/>
<gene>
    <name evidence="1" type="ORF">SAMN05192554_102192</name>
</gene>
<protein>
    <submittedName>
        <fullName evidence="1">Uncharacterized protein</fullName>
    </submittedName>
</protein>
<dbReference type="RefSeq" id="WP_089731424.1">
    <property type="nucleotide sequence ID" value="NZ_FNIA01000002.1"/>
</dbReference>
<reference evidence="1 2" key="1">
    <citation type="submission" date="2016-10" db="EMBL/GenBank/DDBJ databases">
        <authorList>
            <person name="de Groot N.N."/>
        </authorList>
    </citation>
    <scope>NUCLEOTIDE SEQUENCE [LARGE SCALE GENOMIC DNA]</scope>
    <source>
        <strain evidence="2">EB21,IBRC-M 10013,KCTC 4048</strain>
    </source>
</reference>
<dbReference type="OrthoDB" id="205738at2157"/>
<evidence type="ECO:0000313" key="1">
    <source>
        <dbReference type="EMBL" id="SDM43834.1"/>
    </source>
</evidence>
<accession>A0A1G9T838</accession>
<dbReference type="Pfam" id="PF25251">
    <property type="entry name" value="DUF7853"/>
    <property type="match status" value="1"/>
</dbReference>
<organism evidence="1 2">
    <name type="scientific">Haloarchaeobius iranensis</name>
    <dbReference type="NCBI Taxonomy" id="996166"/>
    <lineage>
        <taxon>Archaea</taxon>
        <taxon>Methanobacteriati</taxon>
        <taxon>Methanobacteriota</taxon>
        <taxon>Stenosarchaea group</taxon>
        <taxon>Halobacteria</taxon>
        <taxon>Halobacteriales</taxon>
        <taxon>Halorubellaceae</taxon>
        <taxon>Haloarchaeobius</taxon>
    </lineage>
</organism>
<evidence type="ECO:0000313" key="2">
    <source>
        <dbReference type="Proteomes" id="UP000199370"/>
    </source>
</evidence>
<dbReference type="AlphaFoldDB" id="A0A1G9T838"/>